<comment type="caution">
    <text evidence="3">The sequence shown here is derived from an EMBL/GenBank/DDBJ whole genome shotgun (WGS) entry which is preliminary data.</text>
</comment>
<dbReference type="Proteomes" id="UP000054715">
    <property type="component" value="Unassembled WGS sequence"/>
</dbReference>
<organism evidence="3 4">
    <name type="scientific">Legionella jamestowniensis</name>
    <dbReference type="NCBI Taxonomy" id="455"/>
    <lineage>
        <taxon>Bacteria</taxon>
        <taxon>Pseudomonadati</taxon>
        <taxon>Pseudomonadota</taxon>
        <taxon>Gammaproteobacteria</taxon>
        <taxon>Legionellales</taxon>
        <taxon>Legionellaceae</taxon>
        <taxon>Legionella</taxon>
    </lineage>
</organism>
<dbReference type="PATRIC" id="fig|455.5.peg.2046"/>
<evidence type="ECO:0000256" key="1">
    <source>
        <dbReference type="SAM" id="Coils"/>
    </source>
</evidence>
<keyword evidence="1" id="KW-0175">Coiled coil</keyword>
<evidence type="ECO:0000256" key="2">
    <source>
        <dbReference type="SAM" id="MobiDB-lite"/>
    </source>
</evidence>
<name>A0A0W0UIQ7_9GAMM</name>
<dbReference type="RefSeq" id="WP_058449839.1">
    <property type="nucleotide sequence ID" value="NZ_CAAAJF010000002.1"/>
</dbReference>
<sequence>MKQTKSSNPTLGGKPNSVATRKEEWLKAGFSVEKLKQDNPKTTAPVVKKLTHPTLSRAMGPKRRLPTSMRLSRREMTFFYQENELFPPETVVSEAEEKLINRLKQAIKNAQIKYQEHYLKGSFPRAETGWFSSFRHRLFGQSRALDFSKIEANAFKALVKKLDDFFNAAETRYHHHSFSSYLLDELMVLLEQENKAVKKPKTGEHYDSSHWTESRLALEELFTKENIINLCY</sequence>
<protein>
    <submittedName>
        <fullName evidence="3">Uncharacterized protein</fullName>
    </submittedName>
</protein>
<proteinExistence type="predicted"/>
<evidence type="ECO:0000313" key="3">
    <source>
        <dbReference type="EMBL" id="KTD07747.1"/>
    </source>
</evidence>
<gene>
    <name evidence="3" type="ORF">Ljam_1942</name>
</gene>
<accession>A0A0W0UIQ7</accession>
<dbReference type="STRING" id="455.Ljam_1942"/>
<dbReference type="AlphaFoldDB" id="A0A0W0UIQ7"/>
<dbReference type="EMBL" id="LNYG01000013">
    <property type="protein sequence ID" value="KTD07747.1"/>
    <property type="molecule type" value="Genomic_DNA"/>
</dbReference>
<reference evidence="3 4" key="1">
    <citation type="submission" date="2015-11" db="EMBL/GenBank/DDBJ databases">
        <title>Genomic analysis of 38 Legionella species identifies large and diverse effector repertoires.</title>
        <authorList>
            <person name="Burstein D."/>
            <person name="Amaro F."/>
            <person name="Zusman T."/>
            <person name="Lifshitz Z."/>
            <person name="Cohen O."/>
            <person name="Gilbert J.A."/>
            <person name="Pupko T."/>
            <person name="Shuman H.A."/>
            <person name="Segal G."/>
        </authorList>
    </citation>
    <scope>NUCLEOTIDE SEQUENCE [LARGE SCALE GENOMIC DNA]</scope>
    <source>
        <strain evidence="3 4">JA-26-G1-E2</strain>
    </source>
</reference>
<feature type="region of interest" description="Disordered" evidence="2">
    <location>
        <begin position="1"/>
        <end position="20"/>
    </location>
</feature>
<dbReference type="OrthoDB" id="5653090at2"/>
<feature type="coiled-coil region" evidence="1">
    <location>
        <begin position="93"/>
        <end position="120"/>
    </location>
</feature>
<feature type="compositionally biased region" description="Polar residues" evidence="2">
    <location>
        <begin position="1"/>
        <end position="10"/>
    </location>
</feature>
<evidence type="ECO:0000313" key="4">
    <source>
        <dbReference type="Proteomes" id="UP000054715"/>
    </source>
</evidence>